<dbReference type="EMBL" id="BDQF01000011">
    <property type="protein sequence ID" value="GAW81488.1"/>
    <property type="molecule type" value="Genomic_DNA"/>
</dbReference>
<dbReference type="Pfam" id="PF00566">
    <property type="entry name" value="RabGAP-TBC"/>
    <property type="match status" value="1"/>
</dbReference>
<protein>
    <submittedName>
        <fullName evidence="3">TBC domain containing protein</fullName>
    </submittedName>
</protein>
<dbReference type="SUPFAM" id="SSF47923">
    <property type="entry name" value="Ypt/Rab-GAP domain of gyp1p"/>
    <property type="match status" value="2"/>
</dbReference>
<evidence type="ECO:0000313" key="3">
    <source>
        <dbReference type="EMBL" id="GAW81488.1"/>
    </source>
</evidence>
<organism evidence="3 4">
    <name type="scientific">Plasmodium gonderi</name>
    <dbReference type="NCBI Taxonomy" id="77519"/>
    <lineage>
        <taxon>Eukaryota</taxon>
        <taxon>Sar</taxon>
        <taxon>Alveolata</taxon>
        <taxon>Apicomplexa</taxon>
        <taxon>Aconoidasida</taxon>
        <taxon>Haemosporida</taxon>
        <taxon>Plasmodiidae</taxon>
        <taxon>Plasmodium</taxon>
        <taxon>Plasmodium (Plasmodium)</taxon>
    </lineage>
</organism>
<reference evidence="4" key="1">
    <citation type="submission" date="2017-04" db="EMBL/GenBank/DDBJ databases">
        <title>Plasmodium gonderi genome.</title>
        <authorList>
            <person name="Arisue N."/>
            <person name="Honma H."/>
            <person name="Kawai S."/>
            <person name="Tougan T."/>
            <person name="Tanabe K."/>
            <person name="Horii T."/>
        </authorList>
    </citation>
    <scope>NUCLEOTIDE SEQUENCE [LARGE SCALE GENOMIC DNA]</scope>
    <source>
        <strain evidence="4">ATCC 30045</strain>
    </source>
</reference>
<accession>A0A1Y1JIM2</accession>
<dbReference type="GO" id="GO:0031267">
    <property type="term" value="F:small GTPase binding"/>
    <property type="evidence" value="ECO:0007669"/>
    <property type="project" value="TreeGrafter"/>
</dbReference>
<dbReference type="GeneID" id="39748211"/>
<comment type="caution">
    <text evidence="3">The sequence shown here is derived from an EMBL/GenBank/DDBJ whole genome shotgun (WGS) entry which is preliminary data.</text>
</comment>
<name>A0A1Y1JIM2_PLAGO</name>
<dbReference type="OMA" id="EKERHNC"/>
<dbReference type="PANTHER" id="PTHR47219">
    <property type="entry name" value="RAB GTPASE-ACTIVATING PROTEIN 1-LIKE"/>
    <property type="match status" value="1"/>
</dbReference>
<dbReference type="PANTHER" id="PTHR47219:SF9">
    <property type="entry name" value="GTPASE ACTIVATING PROTEIN AND CENTROSOME-ASSOCIATED, ISOFORM B"/>
    <property type="match status" value="1"/>
</dbReference>
<dbReference type="GO" id="GO:0005096">
    <property type="term" value="F:GTPase activator activity"/>
    <property type="evidence" value="ECO:0007669"/>
    <property type="project" value="TreeGrafter"/>
</dbReference>
<dbReference type="OrthoDB" id="295078at2759"/>
<evidence type="ECO:0000256" key="1">
    <source>
        <dbReference type="SAM" id="MobiDB-lite"/>
    </source>
</evidence>
<proteinExistence type="predicted"/>
<dbReference type="InterPro" id="IPR050302">
    <property type="entry name" value="Rab_GAP_TBC_domain"/>
</dbReference>
<evidence type="ECO:0000313" key="4">
    <source>
        <dbReference type="Proteomes" id="UP000195521"/>
    </source>
</evidence>
<gene>
    <name evidence="3" type="ORF">PGO_102460</name>
</gene>
<dbReference type="SMART" id="SM00164">
    <property type="entry name" value="TBC"/>
    <property type="match status" value="1"/>
</dbReference>
<sequence>MNNNEKKKKFILHGIKGISQNQWGEDRKNIILRGIMPTHNLHNRNNRHHSNEEGEFFNLKRDAERDTIGIVTQDEFVKELEEDCANQGKEINGWMGQTRNGMITRKDYNNDDHLPAYPHDGAHAGAHASAHAYPHGDENVPTGEHTPDKTEMEKYSTYCEDGYLRSLLKNAVVNNPSLKACIGTKVISFLNEKERHNCSMTCKLLFFEIYSLSNLKNIYKNKFIRSEKRSMIWKMILLAENTYMSDSLFYELKKRNSTYEKIIEKDVPRTFPNRFFLQNGCENRKMQEELFEVLKICSLYFKNVGYCQGMNYVAAIFFLVFKNKLDTIRCFIALLKNFNLKGIYIYNFPQLKKIIYQLNILIKAYIPKLFSYFKKKKIKIDFFCINWFMTLFSQDLTFEHTQKLWDIFFLFGLKILIKLSLIFLHHFQKKILTLSYDQALTFLKSMTKSSFTNYLFEENNFFTYLKKFKVTNRILRQIILLKKSRNNFEILVKKDTLHGNHIRCSLVLREENGRRVYSSHRPESIDQQNDPQINNLMRRFIGMLTDGFDRRRNARIHKMDIYTQNDAQNGTQASTQRGRRSMNCSNFFFNPSYSNAVTMESQCLSLDINRTMLCGITDRSKYNPGECIINDGKTNERDNILRGTESTRQDVYTDPNDDAEEDLDMHANKNIYYAFNLTKAFK</sequence>
<dbReference type="Gene3D" id="1.10.8.270">
    <property type="entry name" value="putative rabgap domain of human tbc1 domain family member 14 like domains"/>
    <property type="match status" value="1"/>
</dbReference>
<evidence type="ECO:0000259" key="2">
    <source>
        <dbReference type="PROSITE" id="PS50086"/>
    </source>
</evidence>
<dbReference type="AlphaFoldDB" id="A0A1Y1JIM2"/>
<dbReference type="Proteomes" id="UP000195521">
    <property type="component" value="Unassembled WGS sequence"/>
</dbReference>
<dbReference type="InterPro" id="IPR035969">
    <property type="entry name" value="Rab-GAP_TBC_sf"/>
</dbReference>
<dbReference type="PROSITE" id="PS50086">
    <property type="entry name" value="TBC_RABGAP"/>
    <property type="match status" value="1"/>
</dbReference>
<dbReference type="InterPro" id="IPR000195">
    <property type="entry name" value="Rab-GAP-TBC_dom"/>
</dbReference>
<feature type="region of interest" description="Disordered" evidence="1">
    <location>
        <begin position="117"/>
        <end position="150"/>
    </location>
</feature>
<keyword evidence="4" id="KW-1185">Reference proteome</keyword>
<dbReference type="RefSeq" id="XP_028544077.1">
    <property type="nucleotide sequence ID" value="XM_028688276.1"/>
</dbReference>
<dbReference type="Gene3D" id="1.10.472.80">
    <property type="entry name" value="Ypt/Rab-GAP domain of gyp1p, domain 3"/>
    <property type="match status" value="1"/>
</dbReference>
<feature type="domain" description="Rab-GAP TBC" evidence="2">
    <location>
        <begin position="223"/>
        <end position="412"/>
    </location>
</feature>
<feature type="compositionally biased region" description="Low complexity" evidence="1">
    <location>
        <begin position="117"/>
        <end position="133"/>
    </location>
</feature>